<evidence type="ECO:0000256" key="1">
    <source>
        <dbReference type="ARBA" id="ARBA00022737"/>
    </source>
</evidence>
<dbReference type="InterPro" id="IPR011990">
    <property type="entry name" value="TPR-like_helical_dom_sf"/>
</dbReference>
<dbReference type="GO" id="GO:0000993">
    <property type="term" value="F:RNA polymerase II complex binding"/>
    <property type="evidence" value="ECO:0007669"/>
    <property type="project" value="TreeGrafter"/>
</dbReference>
<keyword evidence="2 3" id="KW-0802">TPR repeat</keyword>
<dbReference type="PROSITE" id="PS50293">
    <property type="entry name" value="TPR_REGION"/>
    <property type="match status" value="1"/>
</dbReference>
<dbReference type="AlphaFoldDB" id="A0A1I8AE63"/>
<protein>
    <submittedName>
        <fullName evidence="5">TPR_REGION domain-containing protein</fullName>
    </submittedName>
</protein>
<evidence type="ECO:0000256" key="2">
    <source>
        <dbReference type="ARBA" id="ARBA00022803"/>
    </source>
</evidence>
<keyword evidence="4" id="KW-1185">Reference proteome</keyword>
<dbReference type="SMART" id="SM00028">
    <property type="entry name" value="TPR"/>
    <property type="match status" value="2"/>
</dbReference>
<dbReference type="GO" id="GO:0006355">
    <property type="term" value="P:regulation of DNA-templated transcription"/>
    <property type="evidence" value="ECO:0007669"/>
    <property type="project" value="InterPro"/>
</dbReference>
<dbReference type="PANTHER" id="PTHR14027:SF2">
    <property type="entry name" value="RNA POLYMERASE-ASSOCIATED PROTEIN CTR9 HOMOLOG"/>
    <property type="match status" value="1"/>
</dbReference>
<feature type="repeat" description="TPR" evidence="3">
    <location>
        <begin position="200"/>
        <end position="233"/>
    </location>
</feature>
<dbReference type="Gene3D" id="1.25.40.10">
    <property type="entry name" value="Tetratricopeptide repeat domain"/>
    <property type="match status" value="1"/>
</dbReference>
<dbReference type="FunFam" id="1.25.40.10:FF:000289">
    <property type="entry name" value="RNA polymerase-associated protein CTR9 homolog"/>
    <property type="match status" value="1"/>
</dbReference>
<dbReference type="PANTHER" id="PTHR14027">
    <property type="entry name" value="RNA POLYMERASE-ASSOCIATED PROTEIN CTR9"/>
    <property type="match status" value="1"/>
</dbReference>
<name>A0A1I8AE63_9BILA</name>
<sequence length="304" mass="34637">MAYLGTYSIPLLSGRDETLEIPLDPLPNGEEIIDVLRKEKCPLYVWIDLAAHYYTAGETQTFVKLLEISGPEASQDYRDVEKDQMRALDTLAAYYVQTGSQSRDKNDRKEFFAKATMLFTTADKIIMYDQRHLLCRAYFCLVEGNKIDQADTQFNFVINQASNNIPAVLGKACIAFQKKDYKSALFFYKKAIKLKPDCPADVRVGIGYCLYRMGKHEKAREAFERALELNNECVPALIGIAIIDQNTLIREAVQSSIMSMSQAYKLDSENPMVLNHLANHFFCKNVSDPLLRTCKCKNMQKMTQ</sequence>
<accession>A0A1I8AE63</accession>
<organism evidence="4 5">
    <name type="scientific">Steinernema glaseri</name>
    <dbReference type="NCBI Taxonomy" id="37863"/>
    <lineage>
        <taxon>Eukaryota</taxon>
        <taxon>Metazoa</taxon>
        <taxon>Ecdysozoa</taxon>
        <taxon>Nematoda</taxon>
        <taxon>Chromadorea</taxon>
        <taxon>Rhabditida</taxon>
        <taxon>Tylenchina</taxon>
        <taxon>Panagrolaimomorpha</taxon>
        <taxon>Strongyloidoidea</taxon>
        <taxon>Steinernematidae</taxon>
        <taxon>Steinernema</taxon>
    </lineage>
</organism>
<dbReference type="Pfam" id="PF13181">
    <property type="entry name" value="TPR_8"/>
    <property type="match status" value="1"/>
</dbReference>
<dbReference type="PROSITE" id="PS50005">
    <property type="entry name" value="TPR"/>
    <property type="match status" value="1"/>
</dbReference>
<dbReference type="GO" id="GO:0016593">
    <property type="term" value="C:Cdc73/Paf1 complex"/>
    <property type="evidence" value="ECO:0007669"/>
    <property type="project" value="TreeGrafter"/>
</dbReference>
<dbReference type="GO" id="GO:0006368">
    <property type="term" value="P:transcription elongation by RNA polymerase II"/>
    <property type="evidence" value="ECO:0007669"/>
    <property type="project" value="TreeGrafter"/>
</dbReference>
<dbReference type="SUPFAM" id="SSF48452">
    <property type="entry name" value="TPR-like"/>
    <property type="match status" value="1"/>
</dbReference>
<evidence type="ECO:0000313" key="4">
    <source>
        <dbReference type="Proteomes" id="UP000095287"/>
    </source>
</evidence>
<proteinExistence type="predicted"/>
<dbReference type="Pfam" id="PF00515">
    <property type="entry name" value="TPR_1"/>
    <property type="match status" value="1"/>
</dbReference>
<evidence type="ECO:0000256" key="3">
    <source>
        <dbReference type="PROSITE-ProRule" id="PRU00339"/>
    </source>
</evidence>
<dbReference type="Proteomes" id="UP000095287">
    <property type="component" value="Unplaced"/>
</dbReference>
<dbReference type="InterPro" id="IPR019734">
    <property type="entry name" value="TPR_rpt"/>
</dbReference>
<dbReference type="WBParaSite" id="L893_g4701.t1">
    <property type="protein sequence ID" value="L893_g4701.t1"/>
    <property type="gene ID" value="L893_g4701"/>
</dbReference>
<keyword evidence="1" id="KW-0677">Repeat</keyword>
<evidence type="ECO:0000313" key="5">
    <source>
        <dbReference type="WBParaSite" id="L893_g4701.t1"/>
    </source>
</evidence>
<dbReference type="InterPro" id="IPR031101">
    <property type="entry name" value="Ctr9"/>
</dbReference>
<reference evidence="5" key="1">
    <citation type="submission" date="2016-11" db="UniProtKB">
        <authorList>
            <consortium name="WormBaseParasite"/>
        </authorList>
    </citation>
    <scope>IDENTIFICATION</scope>
</reference>